<accession>A0A817MD40</accession>
<gene>
    <name evidence="5" type="ORF">HFQ381_LOCUS27371</name>
    <name evidence="4" type="ORF">KIK155_LOCUS20904</name>
    <name evidence="3" type="ORF">LUA448_LOCUS20602</name>
    <name evidence="2" type="ORF">TIS948_LOCUS4451</name>
    <name evidence="7" type="ORF">TOA249_LOCUS29905</name>
    <name evidence="6" type="ORF">UJA718_LOCUS25985</name>
</gene>
<evidence type="ECO:0000313" key="7">
    <source>
        <dbReference type="EMBL" id="CAF4889708.1"/>
    </source>
</evidence>
<sequence length="162" mass="18012">MVAKSRDKHQIKSTYNINIIGEASNAQASVKTQAAPKLQTKSDKQDQQVQQSSTLASYFNKTNDNDDEDDATPWGEIKSNDWGDTLDIEEDKWEDFSASASSQQAKTTTTMTTATKSSAVSNPTTWVQDKPATQAKNDWDTDAFFNDVLTTTTKPRLKTSRH</sequence>
<protein>
    <submittedName>
        <fullName evidence="2">Uncharacterized protein</fullName>
    </submittedName>
</protein>
<evidence type="ECO:0000313" key="6">
    <source>
        <dbReference type="EMBL" id="CAF4496138.1"/>
    </source>
</evidence>
<comment type="caution">
    <text evidence="2">The sequence shown here is derived from an EMBL/GenBank/DDBJ whole genome shotgun (WGS) entry which is preliminary data.</text>
</comment>
<evidence type="ECO:0000313" key="5">
    <source>
        <dbReference type="EMBL" id="CAF4495541.1"/>
    </source>
</evidence>
<keyword evidence="9" id="KW-1185">Reference proteome</keyword>
<dbReference type="EMBL" id="CAJNYV010003699">
    <property type="protein sequence ID" value="CAF3600402.1"/>
    <property type="molecule type" value="Genomic_DNA"/>
</dbReference>
<evidence type="ECO:0000313" key="9">
    <source>
        <dbReference type="Proteomes" id="UP000663873"/>
    </source>
</evidence>
<dbReference type="Proteomes" id="UP000663833">
    <property type="component" value="Unassembled WGS sequence"/>
</dbReference>
<feature type="region of interest" description="Disordered" evidence="1">
    <location>
        <begin position="24"/>
        <end position="82"/>
    </location>
</feature>
<dbReference type="EMBL" id="CAJOBS010004878">
    <property type="protein sequence ID" value="CAF4889708.1"/>
    <property type="molecule type" value="Genomic_DNA"/>
</dbReference>
<dbReference type="EMBL" id="CAJNXB010000493">
    <property type="protein sequence ID" value="CAF3059034.1"/>
    <property type="molecule type" value="Genomic_DNA"/>
</dbReference>
<dbReference type="Proteomes" id="UP000663873">
    <property type="component" value="Unassembled WGS sequence"/>
</dbReference>
<dbReference type="AlphaFoldDB" id="A0A817MD40"/>
<dbReference type="Proteomes" id="UP000663825">
    <property type="component" value="Unassembled WGS sequence"/>
</dbReference>
<organism evidence="2 8">
    <name type="scientific">Rotaria socialis</name>
    <dbReference type="NCBI Taxonomy" id="392032"/>
    <lineage>
        <taxon>Eukaryota</taxon>
        <taxon>Metazoa</taxon>
        <taxon>Spiralia</taxon>
        <taxon>Gnathifera</taxon>
        <taxon>Rotifera</taxon>
        <taxon>Eurotatoria</taxon>
        <taxon>Bdelloidea</taxon>
        <taxon>Philodinida</taxon>
        <taxon>Philodinidae</taxon>
        <taxon>Rotaria</taxon>
    </lineage>
</organism>
<evidence type="ECO:0000313" key="4">
    <source>
        <dbReference type="EMBL" id="CAF3600402.1"/>
    </source>
</evidence>
<evidence type="ECO:0000313" key="3">
    <source>
        <dbReference type="EMBL" id="CAF3433991.1"/>
    </source>
</evidence>
<name>A0A817MD40_9BILA</name>
<evidence type="ECO:0000256" key="1">
    <source>
        <dbReference type="SAM" id="MobiDB-lite"/>
    </source>
</evidence>
<dbReference type="Proteomes" id="UP000663865">
    <property type="component" value="Unassembled WGS sequence"/>
</dbReference>
<dbReference type="EMBL" id="CAJNYD010002586">
    <property type="protein sequence ID" value="CAF3433991.1"/>
    <property type="molecule type" value="Genomic_DNA"/>
</dbReference>
<evidence type="ECO:0000313" key="2">
    <source>
        <dbReference type="EMBL" id="CAF3059034.1"/>
    </source>
</evidence>
<dbReference type="Proteomes" id="UP000663838">
    <property type="component" value="Unassembled WGS sequence"/>
</dbReference>
<dbReference type="EMBL" id="CAJOBP010006584">
    <property type="protein sequence ID" value="CAF4496138.1"/>
    <property type="molecule type" value="Genomic_DNA"/>
</dbReference>
<dbReference type="Proteomes" id="UP000663851">
    <property type="component" value="Unassembled WGS sequence"/>
</dbReference>
<evidence type="ECO:0000313" key="8">
    <source>
        <dbReference type="Proteomes" id="UP000663825"/>
    </source>
</evidence>
<reference evidence="2" key="1">
    <citation type="submission" date="2021-02" db="EMBL/GenBank/DDBJ databases">
        <authorList>
            <person name="Nowell W R."/>
        </authorList>
    </citation>
    <scope>NUCLEOTIDE SEQUENCE</scope>
</reference>
<proteinExistence type="predicted"/>
<dbReference type="EMBL" id="CAJOBO010003525">
    <property type="protein sequence ID" value="CAF4495541.1"/>
    <property type="molecule type" value="Genomic_DNA"/>
</dbReference>
<feature type="region of interest" description="Disordered" evidence="1">
    <location>
        <begin position="96"/>
        <end position="132"/>
    </location>
</feature>
<feature type="compositionally biased region" description="Low complexity" evidence="1">
    <location>
        <begin position="97"/>
        <end position="121"/>
    </location>
</feature>